<evidence type="ECO:0000313" key="1">
    <source>
        <dbReference type="EMBL" id="SJZ61360.1"/>
    </source>
</evidence>
<dbReference type="Proteomes" id="UP000243297">
    <property type="component" value="Unassembled WGS sequence"/>
</dbReference>
<protein>
    <submittedName>
        <fullName evidence="1">Uncharacterized protein</fullName>
    </submittedName>
</protein>
<gene>
    <name evidence="1" type="ORF">SAMN02745191_1166</name>
</gene>
<proteinExistence type="predicted"/>
<dbReference type="Pfam" id="PF20185">
    <property type="entry name" value="DUF6548"/>
    <property type="match status" value="1"/>
</dbReference>
<reference evidence="2" key="1">
    <citation type="submission" date="2017-02" db="EMBL/GenBank/DDBJ databases">
        <authorList>
            <person name="Varghese N."/>
            <person name="Submissions S."/>
        </authorList>
    </citation>
    <scope>NUCLEOTIDE SEQUENCE [LARGE SCALE GENOMIC DNA]</scope>
    <source>
        <strain evidence="2">ATCC 25662</strain>
    </source>
</reference>
<evidence type="ECO:0000313" key="2">
    <source>
        <dbReference type="Proteomes" id="UP000243297"/>
    </source>
</evidence>
<keyword evidence="2" id="KW-1185">Reference proteome</keyword>
<sequence>MEFLTVYKKLDNLCKDLLNTDRGISTYISIMEDKSSAAYFIQNWSDDYKALKHYRWVRNQLAHEDNVYEEDLCTEADIQWIIRFHKRILNHQDPLALYYKTKRKVKTPIKPVQTTIIKKKDSKSFFQKFFSIFHK</sequence>
<dbReference type="EMBL" id="FUWY01000002">
    <property type="protein sequence ID" value="SJZ61360.1"/>
    <property type="molecule type" value="Genomic_DNA"/>
</dbReference>
<dbReference type="RefSeq" id="WP_078711573.1">
    <property type="nucleotide sequence ID" value="NZ_FUWY01000002.1"/>
</dbReference>
<dbReference type="AlphaFoldDB" id="A0A1T4M2Y2"/>
<dbReference type="InterPro" id="IPR046678">
    <property type="entry name" value="DUF6548"/>
</dbReference>
<organism evidence="1 2">
    <name type="scientific">Anaerorhabdus furcosa</name>
    <dbReference type="NCBI Taxonomy" id="118967"/>
    <lineage>
        <taxon>Bacteria</taxon>
        <taxon>Bacillati</taxon>
        <taxon>Bacillota</taxon>
        <taxon>Erysipelotrichia</taxon>
        <taxon>Erysipelotrichales</taxon>
        <taxon>Erysipelotrichaceae</taxon>
        <taxon>Anaerorhabdus</taxon>
    </lineage>
</organism>
<accession>A0A1T4M2Y2</accession>
<name>A0A1T4M2Y2_9FIRM</name>